<keyword evidence="1" id="KW-0812">Transmembrane</keyword>
<dbReference type="AlphaFoldDB" id="A0A1X2H4U6"/>
<evidence type="ECO:0000256" key="1">
    <source>
        <dbReference type="SAM" id="Phobius"/>
    </source>
</evidence>
<protein>
    <submittedName>
        <fullName evidence="2">Uncharacterized protein</fullName>
    </submittedName>
</protein>
<name>A0A1X2H4U6_SYNRA</name>
<comment type="caution">
    <text evidence="2">The sequence shown here is derived from an EMBL/GenBank/DDBJ whole genome shotgun (WGS) entry which is preliminary data.</text>
</comment>
<dbReference type="Proteomes" id="UP000242180">
    <property type="component" value="Unassembled WGS sequence"/>
</dbReference>
<dbReference type="EMBL" id="MCGN01000009">
    <property type="protein sequence ID" value="ORY93426.1"/>
    <property type="molecule type" value="Genomic_DNA"/>
</dbReference>
<keyword evidence="3" id="KW-1185">Reference proteome</keyword>
<organism evidence="2 3">
    <name type="scientific">Syncephalastrum racemosum</name>
    <name type="common">Filamentous fungus</name>
    <dbReference type="NCBI Taxonomy" id="13706"/>
    <lineage>
        <taxon>Eukaryota</taxon>
        <taxon>Fungi</taxon>
        <taxon>Fungi incertae sedis</taxon>
        <taxon>Mucoromycota</taxon>
        <taxon>Mucoromycotina</taxon>
        <taxon>Mucoromycetes</taxon>
        <taxon>Mucorales</taxon>
        <taxon>Syncephalastraceae</taxon>
        <taxon>Syncephalastrum</taxon>
    </lineage>
</organism>
<accession>A0A1X2H4U6</accession>
<dbReference type="InParanoid" id="A0A1X2H4U6"/>
<sequence length="195" mass="21391">MVVGGVYVYVCMRGSIKRGCFLIHWRHHPFFLFFSVPSLFLALLQPPHPFRSLLVCTYHCHACVHAFTHPTIVLFPRSPGPFSFSPLSLALPACPSACRPGRARLEEVSSFQGGISDSASSTRGRGRVRCAFRPAPTRLPPLLGCASKCHPRILFEVTLISVALRLSYLSSPAVSRPLVCGVSLGLLLRAYSTKQ</sequence>
<evidence type="ECO:0000313" key="2">
    <source>
        <dbReference type="EMBL" id="ORY93426.1"/>
    </source>
</evidence>
<feature type="transmembrane region" description="Helical" evidence="1">
    <location>
        <begin position="27"/>
        <end position="44"/>
    </location>
</feature>
<keyword evidence="1" id="KW-1133">Transmembrane helix</keyword>
<proteinExistence type="predicted"/>
<reference evidence="2 3" key="1">
    <citation type="submission" date="2016-07" db="EMBL/GenBank/DDBJ databases">
        <title>Pervasive Adenine N6-methylation of Active Genes in Fungi.</title>
        <authorList>
            <consortium name="DOE Joint Genome Institute"/>
            <person name="Mondo S.J."/>
            <person name="Dannebaum R.O."/>
            <person name="Kuo R.C."/>
            <person name="Labutti K."/>
            <person name="Haridas S."/>
            <person name="Kuo A."/>
            <person name="Salamov A."/>
            <person name="Ahrendt S.R."/>
            <person name="Lipzen A."/>
            <person name="Sullivan W."/>
            <person name="Andreopoulos W.B."/>
            <person name="Clum A."/>
            <person name="Lindquist E."/>
            <person name="Daum C."/>
            <person name="Ramamoorthy G.K."/>
            <person name="Gryganskyi A."/>
            <person name="Culley D."/>
            <person name="Magnuson J.K."/>
            <person name="James T.Y."/>
            <person name="O'Malley M.A."/>
            <person name="Stajich J.E."/>
            <person name="Spatafora J.W."/>
            <person name="Visel A."/>
            <person name="Grigoriev I.V."/>
        </authorList>
    </citation>
    <scope>NUCLEOTIDE SEQUENCE [LARGE SCALE GENOMIC DNA]</scope>
    <source>
        <strain evidence="2 3">NRRL 2496</strain>
    </source>
</reference>
<keyword evidence="1" id="KW-0472">Membrane</keyword>
<gene>
    <name evidence="2" type="ORF">BCR43DRAFT_377179</name>
</gene>
<evidence type="ECO:0000313" key="3">
    <source>
        <dbReference type="Proteomes" id="UP000242180"/>
    </source>
</evidence>